<evidence type="ECO:0000256" key="1">
    <source>
        <dbReference type="SAM" id="MobiDB-lite"/>
    </source>
</evidence>
<feature type="region of interest" description="Disordered" evidence="1">
    <location>
        <begin position="426"/>
        <end position="601"/>
    </location>
</feature>
<feature type="compositionally biased region" description="Basic and acidic residues" evidence="1">
    <location>
        <begin position="360"/>
        <end position="369"/>
    </location>
</feature>
<feature type="compositionally biased region" description="Basic and acidic residues" evidence="1">
    <location>
        <begin position="426"/>
        <end position="439"/>
    </location>
</feature>
<organism evidence="2 3">
    <name type="scientific">Dibothriocephalus latus</name>
    <name type="common">Fish tapeworm</name>
    <name type="synonym">Diphyllobothrium latum</name>
    <dbReference type="NCBI Taxonomy" id="60516"/>
    <lineage>
        <taxon>Eukaryota</taxon>
        <taxon>Metazoa</taxon>
        <taxon>Spiralia</taxon>
        <taxon>Lophotrochozoa</taxon>
        <taxon>Platyhelminthes</taxon>
        <taxon>Cestoda</taxon>
        <taxon>Eucestoda</taxon>
        <taxon>Diphyllobothriidea</taxon>
        <taxon>Diphyllobothriidae</taxon>
        <taxon>Dibothriocephalus</taxon>
    </lineage>
</organism>
<feature type="compositionally biased region" description="Basic and acidic residues" evidence="1">
    <location>
        <begin position="580"/>
        <end position="593"/>
    </location>
</feature>
<feature type="region of interest" description="Disordered" evidence="1">
    <location>
        <begin position="342"/>
        <end position="411"/>
    </location>
</feature>
<feature type="compositionally biased region" description="Polar residues" evidence="1">
    <location>
        <begin position="441"/>
        <end position="458"/>
    </location>
</feature>
<feature type="compositionally biased region" description="Polar residues" evidence="1">
    <location>
        <begin position="472"/>
        <end position="496"/>
    </location>
</feature>
<feature type="compositionally biased region" description="Polar residues" evidence="1">
    <location>
        <begin position="386"/>
        <end position="395"/>
    </location>
</feature>
<name>A0A3P7LQ28_DIBLA</name>
<protein>
    <submittedName>
        <fullName evidence="2">Uncharacterized protein</fullName>
    </submittedName>
</protein>
<sequence>MNQNQNTAEVAHHEGPLVMTSRLTAGDADHIELSVDLDVGLFLRKWLSKIGDAEMENLDIPRNKRSSLRRSIREHITESNKRHECTVVEVPEMPLRRRSSRVSLNLARGLHQNDEDFRRSRDTLSGNQTRRGSECLRPWTSMPDEEAPLLPGDFSNDSTLFSNLIHHAVEAETLRLTATCELSYLLPLLDPSVAVGKGQFTAVSNVGDLKYLRQICKEAEVVAAGSPPHCESFDIEGPTEADPLSVSDREERLAAPVRSWTPIAHKEATTVTLQVDVEEAESLALPYEVCNLEAEVYEYDFFLPVTDPVPLSWSPPPVLATREAVLSNPAPGRQGETQLTASAATVHHRKTLSMGPRQGRTAEKQEDNHMCVSKPRRAAPEDSLTTDDTMGSSNELLPDDCQDGQWPSTPALQQNSACIQDISLSRADEKKQPGVKEESLSDQNTHIGVSSTDETSGNEGPMNDVILRKTSGLPSQQKESRASSSKTGENSDTSTVAEAGTYAESQSDSPNNRPHLPKIEPKSESQKSEVCARSYTRSVRRATLRRIEQELEVSFSSSSESNNSTGFASLQRHQRPRLPGRRDERRGQRKPSDSSESSSST</sequence>
<dbReference type="EMBL" id="UYRU01062152">
    <property type="protein sequence ID" value="VDN15330.1"/>
    <property type="molecule type" value="Genomic_DNA"/>
</dbReference>
<proteinExistence type="predicted"/>
<reference evidence="2 3" key="1">
    <citation type="submission" date="2018-11" db="EMBL/GenBank/DDBJ databases">
        <authorList>
            <consortium name="Pathogen Informatics"/>
        </authorList>
    </citation>
    <scope>NUCLEOTIDE SEQUENCE [LARGE SCALE GENOMIC DNA]</scope>
</reference>
<feature type="region of interest" description="Disordered" evidence="1">
    <location>
        <begin position="117"/>
        <end position="142"/>
    </location>
</feature>
<evidence type="ECO:0000313" key="2">
    <source>
        <dbReference type="EMBL" id="VDN15330.1"/>
    </source>
</evidence>
<keyword evidence="3" id="KW-1185">Reference proteome</keyword>
<evidence type="ECO:0000313" key="3">
    <source>
        <dbReference type="Proteomes" id="UP000281553"/>
    </source>
</evidence>
<feature type="compositionally biased region" description="Polar residues" evidence="1">
    <location>
        <begin position="503"/>
        <end position="512"/>
    </location>
</feature>
<feature type="compositionally biased region" description="Basic and acidic residues" evidence="1">
    <location>
        <begin position="517"/>
        <end position="527"/>
    </location>
</feature>
<feature type="compositionally biased region" description="Low complexity" evidence="1">
    <location>
        <begin position="554"/>
        <end position="564"/>
    </location>
</feature>
<feature type="non-terminal residue" evidence="2">
    <location>
        <position position="601"/>
    </location>
</feature>
<gene>
    <name evidence="2" type="ORF">DILT_LOCUS11161</name>
</gene>
<dbReference type="Proteomes" id="UP000281553">
    <property type="component" value="Unassembled WGS sequence"/>
</dbReference>
<dbReference type="OrthoDB" id="6240436at2759"/>
<accession>A0A3P7LQ28</accession>
<dbReference type="AlphaFoldDB" id="A0A3P7LQ28"/>